<dbReference type="RefSeq" id="WP_010230493.1">
    <property type="nucleotide sequence ID" value="NZ_CP007217.1"/>
</dbReference>
<dbReference type="STRING" id="83560.NC80_02255"/>
<evidence type="ECO:0000256" key="5">
    <source>
        <dbReference type="HAMAP-Rule" id="MF_00057"/>
    </source>
</evidence>
<evidence type="ECO:0000313" key="7">
    <source>
        <dbReference type="Proteomes" id="UP000260363"/>
    </source>
</evidence>
<reference evidence="6 7" key="1">
    <citation type="submission" date="2014-02" db="EMBL/GenBank/DDBJ databases">
        <authorList>
            <person name="Chen C."/>
            <person name="Conrad T.A."/>
            <person name="Zhou Z."/>
            <person name="Lai Z."/>
            <person name="Zhong G."/>
        </authorList>
    </citation>
    <scope>NUCLEOTIDE SEQUENCE [LARGE SCALE GENOMIC DNA]</scope>
    <source>
        <strain evidence="6 7">Nigg3-28</strain>
    </source>
</reference>
<dbReference type="GO" id="GO:0033468">
    <property type="term" value="P:CMP-keto-3-deoxy-D-manno-octulosonic acid biosynthetic process"/>
    <property type="evidence" value="ECO:0007669"/>
    <property type="project" value="UniProtKB-UniRule"/>
</dbReference>
<evidence type="ECO:0000256" key="3">
    <source>
        <dbReference type="ARBA" id="ARBA00022695"/>
    </source>
</evidence>
<dbReference type="GO" id="GO:0008690">
    <property type="term" value="F:3-deoxy-manno-octulosonate cytidylyltransferase activity"/>
    <property type="evidence" value="ECO:0007669"/>
    <property type="project" value="UniProtKB-UniRule"/>
</dbReference>
<sequence>MFAFLTSKRVGILPARWGSSRFPGKPLAKILGKTLIQRSYENALTSRSLDCVVVATDDQRIFDHVVEFGGLCVMTCESCANGTERVEEAVSQHFPQAEIVVNIQGDEPCLSPSIIDGLVEMLEGNPAIDIATPVTETVDPDAILTNHKVKCVFDKTGRALYFSRSVIPNNFKRSTPIYLHIGVYAFRRAFLSEYVKIPPSSLSLAEDLEQLRVLESGRSIYVHVVQNATGPSVDYPEDISKVEQYLLCPSKVSF</sequence>
<keyword evidence="4 5" id="KW-0448">Lipopolysaccharide biosynthesis</keyword>
<dbReference type="Gene3D" id="3.90.550.10">
    <property type="entry name" value="Spore Coat Polysaccharide Biosynthesis Protein SpsA, Chain A"/>
    <property type="match status" value="1"/>
</dbReference>
<dbReference type="KEGG" id="cmg:NC81_02270"/>
<name>A0A069ZY38_CHLMR</name>
<dbReference type="PANTHER" id="PTHR42866:SF2">
    <property type="entry name" value="3-DEOXY-MANNO-OCTULOSONATE CYTIDYLYLTRANSFERASE, MITOCHONDRIAL"/>
    <property type="match status" value="1"/>
</dbReference>
<comment type="function">
    <text evidence="5">Activates KDO (a required 8-carbon sugar) for incorporation into bacterial lipopolysaccharide in Gram-negative bacteria.</text>
</comment>
<organism evidence="6 7">
    <name type="scientific">Chlamydia muridarum</name>
    <dbReference type="NCBI Taxonomy" id="83560"/>
    <lineage>
        <taxon>Bacteria</taxon>
        <taxon>Pseudomonadati</taxon>
        <taxon>Chlamydiota</taxon>
        <taxon>Chlamydiia</taxon>
        <taxon>Chlamydiales</taxon>
        <taxon>Chlamydiaceae</taxon>
        <taxon>Chlamydia/Chlamydophila group</taxon>
        <taxon>Chlamydia</taxon>
    </lineage>
</organism>
<dbReference type="SMR" id="A0A069ZY38"/>
<comment type="similarity">
    <text evidence="5">Belongs to the KdsB family.</text>
</comment>
<dbReference type="PATRIC" id="fig|243161.6.peg.483"/>
<dbReference type="GeneID" id="1245809"/>
<dbReference type="KEGG" id="cmm:NC80_02255"/>
<proteinExistence type="inferred from homology"/>
<dbReference type="KEGG" id="cmx:DNC_02275"/>
<dbReference type="InterPro" id="IPR029044">
    <property type="entry name" value="Nucleotide-diphossugar_trans"/>
</dbReference>
<dbReference type="FunFam" id="3.90.550.10:FF:000011">
    <property type="entry name" value="3-deoxy-manno-octulosonate cytidylyltransferase"/>
    <property type="match status" value="1"/>
</dbReference>
<dbReference type="CDD" id="cd02517">
    <property type="entry name" value="CMP-KDO-Synthetase"/>
    <property type="match status" value="1"/>
</dbReference>
<dbReference type="Proteomes" id="UP000260363">
    <property type="component" value="Chromosome"/>
</dbReference>
<keyword evidence="5" id="KW-0963">Cytoplasm</keyword>
<evidence type="ECO:0000256" key="1">
    <source>
        <dbReference type="ARBA" id="ARBA00004370"/>
    </source>
</evidence>
<dbReference type="GO" id="GO:0009103">
    <property type="term" value="P:lipopolysaccharide biosynthetic process"/>
    <property type="evidence" value="ECO:0007669"/>
    <property type="project" value="UniProtKB-UniRule"/>
</dbReference>
<comment type="subcellular location">
    <subcellularLocation>
        <location evidence="5">Cytoplasm</location>
    </subcellularLocation>
    <subcellularLocation>
        <location evidence="1">Membrane</location>
    </subcellularLocation>
</comment>
<dbReference type="Pfam" id="PF02348">
    <property type="entry name" value="CTP_transf_3"/>
    <property type="match status" value="1"/>
</dbReference>
<dbReference type="HAMAP" id="MF_00057">
    <property type="entry name" value="KdsB"/>
    <property type="match status" value="1"/>
</dbReference>
<dbReference type="EC" id="2.7.7.38" evidence="5"/>
<dbReference type="InterPro" id="IPR004528">
    <property type="entry name" value="KdsB"/>
</dbReference>
<dbReference type="GO" id="GO:0016020">
    <property type="term" value="C:membrane"/>
    <property type="evidence" value="ECO:0007669"/>
    <property type="project" value="UniProtKB-SubCell"/>
</dbReference>
<gene>
    <name evidence="5" type="primary">kdsB</name>
    <name evidence="6" type="ORF">BD36_02425</name>
</gene>
<keyword evidence="3 5" id="KW-0548">Nucleotidyltransferase</keyword>
<dbReference type="GO" id="GO:0005829">
    <property type="term" value="C:cytosol"/>
    <property type="evidence" value="ECO:0007669"/>
    <property type="project" value="TreeGrafter"/>
</dbReference>
<protein>
    <recommendedName>
        <fullName evidence="5">3-deoxy-manno-octulosonate cytidylyltransferase</fullName>
        <ecNumber evidence="5">2.7.7.38</ecNumber>
    </recommendedName>
    <alternativeName>
        <fullName evidence="5">CMP-2-keto-3-deoxyoctulosonic acid synthase</fullName>
        <shortName evidence="5">CKS</shortName>
        <shortName evidence="5">CMP-KDO synthase</shortName>
    </alternativeName>
</protein>
<dbReference type="AlphaFoldDB" id="A0A069ZY38"/>
<dbReference type="NCBIfam" id="NF003952">
    <property type="entry name" value="PRK05450.1-5"/>
    <property type="match status" value="1"/>
</dbReference>
<dbReference type="EMBL" id="CP007217">
    <property type="protein sequence ID" value="AJR10528.1"/>
    <property type="molecule type" value="Genomic_DNA"/>
</dbReference>
<dbReference type="SUPFAM" id="SSF53448">
    <property type="entry name" value="Nucleotide-diphospho-sugar transferases"/>
    <property type="match status" value="1"/>
</dbReference>
<dbReference type="NCBIfam" id="NF003950">
    <property type="entry name" value="PRK05450.1-3"/>
    <property type="match status" value="1"/>
</dbReference>
<comment type="catalytic activity">
    <reaction evidence="5">
        <text>3-deoxy-alpha-D-manno-oct-2-ulosonate + CTP = CMP-3-deoxy-beta-D-manno-octulosonate + diphosphate</text>
        <dbReference type="Rhea" id="RHEA:23448"/>
        <dbReference type="ChEBI" id="CHEBI:33019"/>
        <dbReference type="ChEBI" id="CHEBI:37563"/>
        <dbReference type="ChEBI" id="CHEBI:85986"/>
        <dbReference type="ChEBI" id="CHEBI:85987"/>
        <dbReference type="EC" id="2.7.7.38"/>
    </reaction>
</comment>
<evidence type="ECO:0000256" key="4">
    <source>
        <dbReference type="ARBA" id="ARBA00022985"/>
    </source>
</evidence>
<keyword evidence="2 5" id="KW-0808">Transferase</keyword>
<dbReference type="InterPro" id="IPR003329">
    <property type="entry name" value="Cytidylyl_trans"/>
</dbReference>
<evidence type="ECO:0000313" key="6">
    <source>
        <dbReference type="EMBL" id="AJR10528.1"/>
    </source>
</evidence>
<dbReference type="PANTHER" id="PTHR42866">
    <property type="entry name" value="3-DEOXY-MANNO-OCTULOSONATE CYTIDYLYLTRANSFERASE"/>
    <property type="match status" value="1"/>
</dbReference>
<evidence type="ECO:0000256" key="2">
    <source>
        <dbReference type="ARBA" id="ARBA00022679"/>
    </source>
</evidence>
<dbReference type="UniPathway" id="UPA00358">
    <property type="reaction ID" value="UER00476"/>
</dbReference>
<dbReference type="NCBIfam" id="TIGR00466">
    <property type="entry name" value="kdsB"/>
    <property type="match status" value="1"/>
</dbReference>
<comment type="pathway">
    <text evidence="5">Nucleotide-sugar biosynthesis; CMP-3-deoxy-D-manno-octulosonate biosynthesis; CMP-3-deoxy-D-manno-octulosonate from 3-deoxy-D-manno-octulosonate and CTP: step 1/1.</text>
</comment>
<accession>A0A069ZY38</accession>